<keyword evidence="1" id="KW-1133">Transmembrane helix</keyword>
<keyword evidence="1" id="KW-0472">Membrane</keyword>
<protein>
    <submittedName>
        <fullName evidence="2">Uncharacterized protein</fullName>
    </submittedName>
</protein>
<evidence type="ECO:0000256" key="1">
    <source>
        <dbReference type="SAM" id="Phobius"/>
    </source>
</evidence>
<dbReference type="AlphaFoldDB" id="A0A1W1E4Q0"/>
<reference evidence="2" key="1">
    <citation type="submission" date="2016-10" db="EMBL/GenBank/DDBJ databases">
        <authorList>
            <person name="de Groot N.N."/>
        </authorList>
    </citation>
    <scope>NUCLEOTIDE SEQUENCE</scope>
</reference>
<feature type="transmembrane region" description="Helical" evidence="1">
    <location>
        <begin position="15"/>
        <end position="36"/>
    </location>
</feature>
<sequence length="37" mass="4435">MQCVFDFLSVLKQTIISTFWFLLFLAHHLLHSIVSLW</sequence>
<organism evidence="2">
    <name type="scientific">hydrothermal vent metagenome</name>
    <dbReference type="NCBI Taxonomy" id="652676"/>
    <lineage>
        <taxon>unclassified sequences</taxon>
        <taxon>metagenomes</taxon>
        <taxon>ecological metagenomes</taxon>
    </lineage>
</organism>
<name>A0A1W1E4Q0_9ZZZZ</name>
<dbReference type="EMBL" id="FPIA01000104">
    <property type="protein sequence ID" value="SFV88932.1"/>
    <property type="molecule type" value="Genomic_DNA"/>
</dbReference>
<proteinExistence type="predicted"/>
<gene>
    <name evidence="2" type="ORF">MNB_SUP05-SYMBIONT-7-252</name>
</gene>
<evidence type="ECO:0000313" key="2">
    <source>
        <dbReference type="EMBL" id="SFV88932.1"/>
    </source>
</evidence>
<keyword evidence="1" id="KW-0812">Transmembrane</keyword>
<accession>A0A1W1E4Q0</accession>